<sequence length="270" mass="29611">MGWFSKYRIGIIIFVVFLVLVVFIGLLTSNRTVTTPLEGSVSAVVSPFEKFTYVVSLNLKKFVSDISEFGQLKNKNEEEQIKIDELEKKLANYELTMNENIALRGMIGFQNEHPQYNVLPAEVIAIDPTNGISFMTINRGSNDGLSVDMTVMSGNDLVGKITEVSLTTSKVKTIIDPMSTINGRSTRSGTYVRIEGDLDNGLIGYIEPGMDVVTGDLVVTSGLYGTYPGDLFIGTVQKVEKQDGSLELKVSINPGVDLRTINVVSVLRQV</sequence>
<keyword evidence="7" id="KW-0812">Transmembrane</keyword>
<protein>
    <recommendedName>
        <fullName evidence="2 5">Cell shape-determining protein MreC</fullName>
    </recommendedName>
    <alternativeName>
        <fullName evidence="4 5">Cell shape protein MreC</fullName>
    </alternativeName>
</protein>
<reference evidence="10" key="1">
    <citation type="submission" date="2015-07" db="EMBL/GenBank/DDBJ databases">
        <title>Draft genome sequence of Acetobacterium bakii DSM 8293, a potential psychrophilic chemical producer through syngas fermentation.</title>
        <authorList>
            <person name="Song Y."/>
            <person name="Hwang S."/>
            <person name="Cho B.-K."/>
        </authorList>
    </citation>
    <scope>NUCLEOTIDE SEQUENCE [LARGE SCALE GENOMIC DNA]</scope>
    <source>
        <strain evidence="10">DSM 8239</strain>
    </source>
</reference>
<dbReference type="AlphaFoldDB" id="A0A0L6U1C7"/>
<dbReference type="Gene3D" id="2.40.10.350">
    <property type="entry name" value="Rod shape-determining protein MreC, domain 2"/>
    <property type="match status" value="1"/>
</dbReference>
<feature type="coiled-coil region" evidence="6">
    <location>
        <begin position="69"/>
        <end position="103"/>
    </location>
</feature>
<accession>A0A0L6U1C7</accession>
<evidence type="ECO:0000256" key="6">
    <source>
        <dbReference type="SAM" id="Coils"/>
    </source>
</evidence>
<evidence type="ECO:0000256" key="4">
    <source>
        <dbReference type="ARBA" id="ARBA00032089"/>
    </source>
</evidence>
<comment type="similarity">
    <text evidence="1 5">Belongs to the MreC family.</text>
</comment>
<keyword evidence="7" id="KW-0472">Membrane</keyword>
<keyword evidence="6" id="KW-0175">Coiled coil</keyword>
<evidence type="ECO:0000256" key="2">
    <source>
        <dbReference type="ARBA" id="ARBA00013855"/>
    </source>
</evidence>
<comment type="function">
    <text evidence="5">Involved in formation and maintenance of cell shape.</text>
</comment>
<dbReference type="GO" id="GO:0008360">
    <property type="term" value="P:regulation of cell shape"/>
    <property type="evidence" value="ECO:0007669"/>
    <property type="project" value="UniProtKB-KW"/>
</dbReference>
<dbReference type="InterPro" id="IPR042177">
    <property type="entry name" value="Cell/Rod_1"/>
</dbReference>
<dbReference type="GO" id="GO:0005886">
    <property type="term" value="C:plasma membrane"/>
    <property type="evidence" value="ECO:0007669"/>
    <property type="project" value="TreeGrafter"/>
</dbReference>
<dbReference type="InterPro" id="IPR055342">
    <property type="entry name" value="MreC_beta-barrel_core"/>
</dbReference>
<organism evidence="9 10">
    <name type="scientific">Acetobacterium bakii</name>
    <dbReference type="NCBI Taxonomy" id="52689"/>
    <lineage>
        <taxon>Bacteria</taxon>
        <taxon>Bacillati</taxon>
        <taxon>Bacillota</taxon>
        <taxon>Clostridia</taxon>
        <taxon>Eubacteriales</taxon>
        <taxon>Eubacteriaceae</taxon>
        <taxon>Acetobacterium</taxon>
    </lineage>
</organism>
<dbReference type="PANTHER" id="PTHR34138:SF1">
    <property type="entry name" value="CELL SHAPE-DETERMINING PROTEIN MREC"/>
    <property type="match status" value="1"/>
</dbReference>
<keyword evidence="3 5" id="KW-0133">Cell shape</keyword>
<dbReference type="PANTHER" id="PTHR34138">
    <property type="entry name" value="CELL SHAPE-DETERMINING PROTEIN MREC"/>
    <property type="match status" value="1"/>
</dbReference>
<dbReference type="PIRSF" id="PIRSF038471">
    <property type="entry name" value="MreC"/>
    <property type="match status" value="1"/>
</dbReference>
<dbReference type="RefSeq" id="WP_050739907.1">
    <property type="nucleotide sequence ID" value="NZ_LGYO01000019.1"/>
</dbReference>
<comment type="caution">
    <text evidence="9">The sequence shown here is derived from an EMBL/GenBank/DDBJ whole genome shotgun (WGS) entry which is preliminary data.</text>
</comment>
<name>A0A0L6U1C7_9FIRM</name>
<dbReference type="NCBIfam" id="TIGR00219">
    <property type="entry name" value="mreC"/>
    <property type="match status" value="1"/>
</dbReference>
<evidence type="ECO:0000313" key="10">
    <source>
        <dbReference type="Proteomes" id="UP000036873"/>
    </source>
</evidence>
<dbReference type="Pfam" id="PF04085">
    <property type="entry name" value="MreC"/>
    <property type="match status" value="1"/>
</dbReference>
<dbReference type="InterPro" id="IPR007221">
    <property type="entry name" value="MreC"/>
</dbReference>
<feature type="domain" description="Rod shape-determining protein MreC beta-barrel core" evidence="8">
    <location>
        <begin position="123"/>
        <end position="267"/>
    </location>
</feature>
<proteinExistence type="inferred from homology"/>
<evidence type="ECO:0000313" key="9">
    <source>
        <dbReference type="EMBL" id="KNZ42147.1"/>
    </source>
</evidence>
<gene>
    <name evidence="9" type="ORF">AKG39_08250</name>
</gene>
<dbReference type="Proteomes" id="UP000036873">
    <property type="component" value="Unassembled WGS sequence"/>
</dbReference>
<evidence type="ECO:0000256" key="5">
    <source>
        <dbReference type="PIRNR" id="PIRNR038471"/>
    </source>
</evidence>
<feature type="transmembrane region" description="Helical" evidence="7">
    <location>
        <begin position="7"/>
        <end position="27"/>
    </location>
</feature>
<evidence type="ECO:0000256" key="1">
    <source>
        <dbReference type="ARBA" id="ARBA00009369"/>
    </source>
</evidence>
<keyword evidence="10" id="KW-1185">Reference proteome</keyword>
<evidence type="ECO:0000256" key="3">
    <source>
        <dbReference type="ARBA" id="ARBA00022960"/>
    </source>
</evidence>
<evidence type="ECO:0000259" key="8">
    <source>
        <dbReference type="Pfam" id="PF04085"/>
    </source>
</evidence>
<dbReference type="Gene3D" id="2.40.10.340">
    <property type="entry name" value="Rod shape-determining protein MreC, domain 1"/>
    <property type="match status" value="1"/>
</dbReference>
<dbReference type="EMBL" id="LGYO01000019">
    <property type="protein sequence ID" value="KNZ42147.1"/>
    <property type="molecule type" value="Genomic_DNA"/>
</dbReference>
<dbReference type="STRING" id="52689.AKG39_08250"/>
<keyword evidence="7" id="KW-1133">Transmembrane helix</keyword>
<dbReference type="InterPro" id="IPR042175">
    <property type="entry name" value="Cell/Rod_MreC_2"/>
</dbReference>
<evidence type="ECO:0000256" key="7">
    <source>
        <dbReference type="SAM" id="Phobius"/>
    </source>
</evidence>